<accession>A0A4C1ZSN3</accession>
<keyword evidence="2" id="KW-1185">Reference proteome</keyword>
<proteinExistence type="predicted"/>
<dbReference type="AlphaFoldDB" id="A0A4C1ZSN3"/>
<name>A0A4C1ZSN3_EUMVA</name>
<protein>
    <submittedName>
        <fullName evidence="1">Uncharacterized protein</fullName>
    </submittedName>
</protein>
<gene>
    <name evidence="1" type="ORF">EVAR_62286_1</name>
</gene>
<sequence length="130" mass="14608">MLDLSEYLTVHQRAFVCIAGPLSPLPYPRAVRAGMRPVLTEYFTRVPVCLRACVRCAAPARTLKKQTNKPAIREQIDNLWLCATPEVTSALPASRVEVGHLMEKEGRMGHRTLTCWTKPNSGSCYFMLVF</sequence>
<evidence type="ECO:0000313" key="2">
    <source>
        <dbReference type="Proteomes" id="UP000299102"/>
    </source>
</evidence>
<reference evidence="1 2" key="1">
    <citation type="journal article" date="2019" name="Commun. Biol.">
        <title>The bagworm genome reveals a unique fibroin gene that provides high tensile strength.</title>
        <authorList>
            <person name="Kono N."/>
            <person name="Nakamura H."/>
            <person name="Ohtoshi R."/>
            <person name="Tomita M."/>
            <person name="Numata K."/>
            <person name="Arakawa K."/>
        </authorList>
    </citation>
    <scope>NUCLEOTIDE SEQUENCE [LARGE SCALE GENOMIC DNA]</scope>
</reference>
<comment type="caution">
    <text evidence="1">The sequence shown here is derived from an EMBL/GenBank/DDBJ whole genome shotgun (WGS) entry which is preliminary data.</text>
</comment>
<dbReference type="Proteomes" id="UP000299102">
    <property type="component" value="Unassembled WGS sequence"/>
</dbReference>
<dbReference type="EMBL" id="BGZK01002175">
    <property type="protein sequence ID" value="GBP91486.1"/>
    <property type="molecule type" value="Genomic_DNA"/>
</dbReference>
<evidence type="ECO:0000313" key="1">
    <source>
        <dbReference type="EMBL" id="GBP91486.1"/>
    </source>
</evidence>
<organism evidence="1 2">
    <name type="scientific">Eumeta variegata</name>
    <name type="common">Bagworm moth</name>
    <name type="synonym">Eumeta japonica</name>
    <dbReference type="NCBI Taxonomy" id="151549"/>
    <lineage>
        <taxon>Eukaryota</taxon>
        <taxon>Metazoa</taxon>
        <taxon>Ecdysozoa</taxon>
        <taxon>Arthropoda</taxon>
        <taxon>Hexapoda</taxon>
        <taxon>Insecta</taxon>
        <taxon>Pterygota</taxon>
        <taxon>Neoptera</taxon>
        <taxon>Endopterygota</taxon>
        <taxon>Lepidoptera</taxon>
        <taxon>Glossata</taxon>
        <taxon>Ditrysia</taxon>
        <taxon>Tineoidea</taxon>
        <taxon>Psychidae</taxon>
        <taxon>Oiketicinae</taxon>
        <taxon>Eumeta</taxon>
    </lineage>
</organism>